<evidence type="ECO:0000313" key="1">
    <source>
        <dbReference type="EMBL" id="KAF6216521.1"/>
    </source>
</evidence>
<name>A0A8S9Y7E8_APOLU</name>
<proteinExistence type="predicted"/>
<sequence>MSRPYKTMSAYQAAGDIWVQLFSCCVNQPAQQQKRQRRRIDRSMIGCGQFKIKCNQKGGYENPHSTVKAY</sequence>
<accession>A0A8S9Y7E8</accession>
<protein>
    <submittedName>
        <fullName evidence="1">Uncharacterized protein</fullName>
    </submittedName>
</protein>
<dbReference type="AlphaFoldDB" id="A0A8S9Y7E8"/>
<dbReference type="OrthoDB" id="5559822at2759"/>
<dbReference type="EMBL" id="WIXP02000001">
    <property type="protein sequence ID" value="KAF6216521.1"/>
    <property type="molecule type" value="Genomic_DNA"/>
</dbReference>
<dbReference type="Proteomes" id="UP000466442">
    <property type="component" value="Linkage Group LG1"/>
</dbReference>
<comment type="caution">
    <text evidence="1">The sequence shown here is derived from an EMBL/GenBank/DDBJ whole genome shotgun (WGS) entry which is preliminary data.</text>
</comment>
<organism evidence="1 2">
    <name type="scientific">Apolygus lucorum</name>
    <name type="common">Small green plant bug</name>
    <name type="synonym">Lygocoris lucorum</name>
    <dbReference type="NCBI Taxonomy" id="248454"/>
    <lineage>
        <taxon>Eukaryota</taxon>
        <taxon>Metazoa</taxon>
        <taxon>Ecdysozoa</taxon>
        <taxon>Arthropoda</taxon>
        <taxon>Hexapoda</taxon>
        <taxon>Insecta</taxon>
        <taxon>Pterygota</taxon>
        <taxon>Neoptera</taxon>
        <taxon>Paraneoptera</taxon>
        <taxon>Hemiptera</taxon>
        <taxon>Heteroptera</taxon>
        <taxon>Panheteroptera</taxon>
        <taxon>Cimicomorpha</taxon>
        <taxon>Miridae</taxon>
        <taxon>Mirini</taxon>
        <taxon>Apolygus</taxon>
    </lineage>
</organism>
<reference evidence="1" key="1">
    <citation type="journal article" date="2021" name="Mol. Ecol. Resour.">
        <title>Apolygus lucorum genome provides insights into omnivorousness and mesophyll feeding.</title>
        <authorList>
            <person name="Liu Y."/>
            <person name="Liu H."/>
            <person name="Wang H."/>
            <person name="Huang T."/>
            <person name="Liu B."/>
            <person name="Yang B."/>
            <person name="Yin L."/>
            <person name="Li B."/>
            <person name="Zhang Y."/>
            <person name="Zhang S."/>
            <person name="Jiang F."/>
            <person name="Zhang X."/>
            <person name="Ren Y."/>
            <person name="Wang B."/>
            <person name="Wang S."/>
            <person name="Lu Y."/>
            <person name="Wu K."/>
            <person name="Fan W."/>
            <person name="Wang G."/>
        </authorList>
    </citation>
    <scope>NUCLEOTIDE SEQUENCE</scope>
    <source>
        <strain evidence="1">12Hb</strain>
    </source>
</reference>
<gene>
    <name evidence="1" type="ORF">GE061_000864</name>
</gene>
<evidence type="ECO:0000313" key="2">
    <source>
        <dbReference type="Proteomes" id="UP000466442"/>
    </source>
</evidence>
<keyword evidence="2" id="KW-1185">Reference proteome</keyword>